<dbReference type="RefSeq" id="WP_080805975.1">
    <property type="nucleotide sequence ID" value="NZ_LT828552.1"/>
</dbReference>
<keyword evidence="3" id="KW-1185">Reference proteome</keyword>
<reference evidence="2 3" key="1">
    <citation type="submission" date="2017-03" db="EMBL/GenBank/DDBJ databases">
        <authorList>
            <person name="Afonso C.L."/>
            <person name="Miller P.J."/>
            <person name="Scott M.A."/>
            <person name="Spackman E."/>
            <person name="Goraichik I."/>
            <person name="Dimitrov K.M."/>
            <person name="Suarez D.L."/>
            <person name="Swayne D.E."/>
        </authorList>
    </citation>
    <scope>NUCLEOTIDE SEQUENCE [LARGE SCALE GENOMIC DNA]</scope>
    <source>
        <strain evidence="2">PRJEB14757</strain>
    </source>
</reference>
<dbReference type="OrthoDB" id="9948851at2"/>
<gene>
    <name evidence="2" type="ORF">MTBBW1_1730005</name>
</gene>
<name>A0A1W1H9P6_9BACT</name>
<evidence type="ECO:0008006" key="4">
    <source>
        <dbReference type="Google" id="ProtNLM"/>
    </source>
</evidence>
<evidence type="ECO:0000313" key="2">
    <source>
        <dbReference type="EMBL" id="SLM29207.1"/>
    </source>
</evidence>
<dbReference type="Proteomes" id="UP000191931">
    <property type="component" value="Unassembled WGS sequence"/>
</dbReference>
<dbReference type="EMBL" id="FWEV01000083">
    <property type="protein sequence ID" value="SLM29207.1"/>
    <property type="molecule type" value="Genomic_DNA"/>
</dbReference>
<evidence type="ECO:0000256" key="1">
    <source>
        <dbReference type="SAM" id="MobiDB-lite"/>
    </source>
</evidence>
<protein>
    <recommendedName>
        <fullName evidence="4">FlgN family protein</fullName>
    </recommendedName>
</protein>
<proteinExistence type="predicted"/>
<organism evidence="2 3">
    <name type="scientific">Desulfamplus magnetovallimortis</name>
    <dbReference type="NCBI Taxonomy" id="1246637"/>
    <lineage>
        <taxon>Bacteria</taxon>
        <taxon>Pseudomonadati</taxon>
        <taxon>Thermodesulfobacteriota</taxon>
        <taxon>Desulfobacteria</taxon>
        <taxon>Desulfobacterales</taxon>
        <taxon>Desulfobacteraceae</taxon>
        <taxon>Desulfamplus</taxon>
    </lineage>
</organism>
<accession>A0A1W1H9P6</accession>
<sequence>MANSMKQYIKEMKDIQERHIAILGDPALINVPLDMNTMLFERKRAFENLRNSISMTPASSRNPFRNDINNILEKNEQLTLIIDKKKQELSAMLSRNAKGKKVLNGYRHGNPKASRFMNTSG</sequence>
<evidence type="ECO:0000313" key="3">
    <source>
        <dbReference type="Proteomes" id="UP000191931"/>
    </source>
</evidence>
<dbReference type="AlphaFoldDB" id="A0A1W1H9P6"/>
<feature type="region of interest" description="Disordered" evidence="1">
    <location>
        <begin position="101"/>
        <end position="121"/>
    </location>
</feature>
<dbReference type="STRING" id="1246637.MTBBW1_1730005"/>